<evidence type="ECO:0000313" key="4">
    <source>
        <dbReference type="EMBL" id="SDZ90755.1"/>
    </source>
</evidence>
<dbReference type="PANTHER" id="PTHR33643:SF1">
    <property type="entry name" value="UREASE ACCESSORY PROTEIN D"/>
    <property type="match status" value="1"/>
</dbReference>
<keyword evidence="2 3" id="KW-0143">Chaperone</keyword>
<evidence type="ECO:0000313" key="5">
    <source>
        <dbReference type="Proteomes" id="UP000199394"/>
    </source>
</evidence>
<gene>
    <name evidence="3" type="primary">ureD</name>
    <name evidence="4" type="ORF">SAMN04515656_10189</name>
</gene>
<dbReference type="RefSeq" id="WP_090304073.1">
    <property type="nucleotide sequence ID" value="NZ_FNRK01000001.1"/>
</dbReference>
<keyword evidence="3" id="KW-0996">Nickel insertion</keyword>
<evidence type="ECO:0000256" key="1">
    <source>
        <dbReference type="ARBA" id="ARBA00007177"/>
    </source>
</evidence>
<proteinExistence type="inferred from homology"/>
<dbReference type="PANTHER" id="PTHR33643">
    <property type="entry name" value="UREASE ACCESSORY PROTEIN D"/>
    <property type="match status" value="1"/>
</dbReference>
<dbReference type="GO" id="GO:0005737">
    <property type="term" value="C:cytoplasm"/>
    <property type="evidence" value="ECO:0007669"/>
    <property type="project" value="UniProtKB-SubCell"/>
</dbReference>
<dbReference type="Proteomes" id="UP000199394">
    <property type="component" value="Unassembled WGS sequence"/>
</dbReference>
<dbReference type="HAMAP" id="MF_01384">
    <property type="entry name" value="UreD"/>
    <property type="match status" value="1"/>
</dbReference>
<dbReference type="InterPro" id="IPR002669">
    <property type="entry name" value="UreD"/>
</dbReference>
<comment type="function">
    <text evidence="3">Required for maturation of urease via the functional incorporation of the urease nickel metallocenter.</text>
</comment>
<accession>A0A1H3WUC5</accession>
<evidence type="ECO:0000256" key="3">
    <source>
        <dbReference type="HAMAP-Rule" id="MF_01384"/>
    </source>
</evidence>
<keyword evidence="3" id="KW-0963">Cytoplasm</keyword>
<reference evidence="4 5" key="1">
    <citation type="submission" date="2016-10" db="EMBL/GenBank/DDBJ databases">
        <authorList>
            <person name="de Groot N.N."/>
        </authorList>
    </citation>
    <scope>NUCLEOTIDE SEQUENCE [LARGE SCALE GENOMIC DNA]</scope>
    <source>
        <strain evidence="4 5">SR12</strain>
    </source>
</reference>
<dbReference type="OrthoDB" id="5328682at2"/>
<dbReference type="GO" id="GO:0016151">
    <property type="term" value="F:nickel cation binding"/>
    <property type="evidence" value="ECO:0007669"/>
    <property type="project" value="UniProtKB-UniRule"/>
</dbReference>
<sequence length="264" mass="28962">MRGNAFGKPSTLRLAAACRERWTHIADLDFTAPFKVMQPFYPPSGAMEVMLLTASAGLMEGDRQEIELAVGPEAAMVFKSQAYEKIHRMPGGGQATRRTHITLESHGFLDYSPQPVIPFAQSAFENTLTVDLAPASRFILREVIACGRAARGEAFDYRYFHSHTQVRREGHLIYRDNIRFDPEAFDLAGIGLYEGYTHMGALTLFGIPVDKAALSAFRNQIEAADEIIGGATRLASGDVAIRLLGRRAQGLEVVMGEMVGAVDV</sequence>
<dbReference type="Pfam" id="PF01774">
    <property type="entry name" value="UreD"/>
    <property type="match status" value="1"/>
</dbReference>
<comment type="similarity">
    <text evidence="1 3">Belongs to the UreD family.</text>
</comment>
<evidence type="ECO:0000256" key="2">
    <source>
        <dbReference type="ARBA" id="ARBA00023186"/>
    </source>
</evidence>
<name>A0A1H3WUC5_9FIRM</name>
<keyword evidence="5" id="KW-1185">Reference proteome</keyword>
<dbReference type="STRING" id="81409.SAMN04515656_10189"/>
<dbReference type="AlphaFoldDB" id="A0A1H3WUC5"/>
<dbReference type="EMBL" id="FNRK01000001">
    <property type="protein sequence ID" value="SDZ90755.1"/>
    <property type="molecule type" value="Genomic_DNA"/>
</dbReference>
<comment type="subunit">
    <text evidence="3">UreD, UreF and UreG form a complex that acts as a GTP-hydrolysis-dependent molecular chaperone, activating the urease apoprotein by helping to assemble the nickel containing metallocenter of UreC. The UreE protein probably delivers the nickel.</text>
</comment>
<comment type="subcellular location">
    <subcellularLocation>
        <location evidence="3">Cytoplasm</location>
    </subcellularLocation>
</comment>
<organism evidence="4 5">
    <name type="scientific">Eubacterium aggregans</name>
    <dbReference type="NCBI Taxonomy" id="81409"/>
    <lineage>
        <taxon>Bacteria</taxon>
        <taxon>Bacillati</taxon>
        <taxon>Bacillota</taxon>
        <taxon>Clostridia</taxon>
        <taxon>Eubacteriales</taxon>
        <taxon>Eubacteriaceae</taxon>
        <taxon>Eubacterium</taxon>
    </lineage>
</organism>
<protein>
    <recommendedName>
        <fullName evidence="3">Urease accessory protein UreD</fullName>
    </recommendedName>
</protein>